<evidence type="ECO:0000256" key="1">
    <source>
        <dbReference type="SAM" id="MobiDB-lite"/>
    </source>
</evidence>
<reference evidence="2 3" key="1">
    <citation type="submission" date="2019-10" db="EMBL/GenBank/DDBJ databases">
        <authorList>
            <person name="Palmer J.M."/>
        </authorList>
    </citation>
    <scope>NUCLEOTIDE SEQUENCE [LARGE SCALE GENOMIC DNA]</scope>
    <source>
        <strain evidence="2 3">TWF718</strain>
    </source>
</reference>
<comment type="caution">
    <text evidence="2">The sequence shown here is derived from an EMBL/GenBank/DDBJ whole genome shotgun (WGS) entry which is preliminary data.</text>
</comment>
<evidence type="ECO:0000313" key="2">
    <source>
        <dbReference type="EMBL" id="KAK6344942.1"/>
    </source>
</evidence>
<evidence type="ECO:0000313" key="3">
    <source>
        <dbReference type="Proteomes" id="UP001313282"/>
    </source>
</evidence>
<dbReference type="Proteomes" id="UP001313282">
    <property type="component" value="Unassembled WGS sequence"/>
</dbReference>
<protein>
    <submittedName>
        <fullName evidence="2">Uncharacterized protein</fullName>
    </submittedName>
</protein>
<feature type="region of interest" description="Disordered" evidence="1">
    <location>
        <begin position="106"/>
        <end position="132"/>
    </location>
</feature>
<sequence length="665" mass="76164">MQGLSNRKDVVSPGNPELNYFDILNLPESEIRPSNEVVETVFSKILKNTVKGHENASAEGNVVAAANFATHIRHLKEAHRFFTQEDPGNLIFKQWLAGRKARNRRRSGSRSLYVSTGLKSKPSASNKRLSIPDRLASDGDVFRGGAKKDGKSKANAKGKTVEFKFPKDRKVFSGDNDVLDSPSERRGLKKFGSQDQYLIPRQQYTGRIDPGVWKELGLSPPPQEIQDAYARYPPLPVDELKFEPLEPDEPALSPPPPRFGNTTNHKLVAGSKLGNTEDDLLREYTTSSQDEQMNRDLRRRLGTWRALVGTGGLTKQQMLQRMKEEEQNAHRQIEFDAQVEAVNEAPRVPWQETARQRALEAQASYREHRDALSGTGSKADVLNRLHRLDFETPGWMKSADPAYWAPGIVGPEYMEDNILEEEENFDWGKVGDWPPPTAEQIKRSNMLRKEAEDHYKAALKIRDLEREKELENLREPTEEEVLAQVKETEPNTWWSPYQRSWFSKLLFGEHESLLDGREIGAAPKRYRFKPSIYKLNDNMELEHVCSPGETYFEHLYFSDETFIWPKDLPKPPGRSARDRWIMKLQETDALREQDGLEKLEGIPGITPTNLPYDPDLFNPPPKSQLHNSTAEQTTMAPRAKVVKPRIKDYLREMQEQKQKETDIIM</sequence>
<organism evidence="2 3">
    <name type="scientific">Orbilia javanica</name>
    <dbReference type="NCBI Taxonomy" id="47235"/>
    <lineage>
        <taxon>Eukaryota</taxon>
        <taxon>Fungi</taxon>
        <taxon>Dikarya</taxon>
        <taxon>Ascomycota</taxon>
        <taxon>Pezizomycotina</taxon>
        <taxon>Orbiliomycetes</taxon>
        <taxon>Orbiliales</taxon>
        <taxon>Orbiliaceae</taxon>
        <taxon>Orbilia</taxon>
    </lineage>
</organism>
<dbReference type="EMBL" id="JAVHNR010000004">
    <property type="protein sequence ID" value="KAK6344942.1"/>
    <property type="molecule type" value="Genomic_DNA"/>
</dbReference>
<name>A0AAN8MZ53_9PEZI</name>
<keyword evidence="3" id="KW-1185">Reference proteome</keyword>
<accession>A0AAN8MZ53</accession>
<feature type="compositionally biased region" description="Polar residues" evidence="1">
    <location>
        <begin position="112"/>
        <end position="128"/>
    </location>
</feature>
<dbReference type="AlphaFoldDB" id="A0AAN8MZ53"/>
<gene>
    <name evidence="2" type="ORF">TWF718_006892</name>
</gene>
<proteinExistence type="predicted"/>